<gene>
    <name evidence="3" type="ORF">BLNAU_8440</name>
</gene>
<reference evidence="3 4" key="1">
    <citation type="journal article" date="2022" name="bioRxiv">
        <title>Genomics of Preaxostyla Flagellates Illuminates Evolutionary Transitions and the Path Towards Mitochondrial Loss.</title>
        <authorList>
            <person name="Novak L.V.F."/>
            <person name="Treitli S.C."/>
            <person name="Pyrih J."/>
            <person name="Halakuc P."/>
            <person name="Pipaliya S.V."/>
            <person name="Vacek V."/>
            <person name="Brzon O."/>
            <person name="Soukal P."/>
            <person name="Eme L."/>
            <person name="Dacks J.B."/>
            <person name="Karnkowska A."/>
            <person name="Elias M."/>
            <person name="Hampl V."/>
        </authorList>
    </citation>
    <scope>NUCLEOTIDE SEQUENCE [LARGE SCALE GENOMIC DNA]</scope>
    <source>
        <strain evidence="3">NAU3</strain>
        <tissue evidence="3">Gut</tissue>
    </source>
</reference>
<dbReference type="InterPro" id="IPR036575">
    <property type="entry name" value="TFIIS_cen_dom_sf"/>
</dbReference>
<evidence type="ECO:0000259" key="2">
    <source>
        <dbReference type="Pfam" id="PF07500"/>
    </source>
</evidence>
<dbReference type="Gene3D" id="1.10.472.30">
    <property type="entry name" value="Transcription elongation factor S-II, central domain"/>
    <property type="match status" value="1"/>
</dbReference>
<accession>A0ABQ9XYM3</accession>
<dbReference type="SUPFAM" id="SSF46942">
    <property type="entry name" value="Elongation factor TFIIS domain 2"/>
    <property type="match status" value="1"/>
</dbReference>
<dbReference type="EMBL" id="JARBJD010000054">
    <property type="protein sequence ID" value="KAK2956600.1"/>
    <property type="molecule type" value="Genomic_DNA"/>
</dbReference>
<dbReference type="InterPro" id="IPR003618">
    <property type="entry name" value="TFIIS_cen_dom"/>
</dbReference>
<evidence type="ECO:0000256" key="1">
    <source>
        <dbReference type="SAM" id="MobiDB-lite"/>
    </source>
</evidence>
<dbReference type="Proteomes" id="UP001281761">
    <property type="component" value="Unassembled WGS sequence"/>
</dbReference>
<evidence type="ECO:0000313" key="3">
    <source>
        <dbReference type="EMBL" id="KAK2956600.1"/>
    </source>
</evidence>
<feature type="domain" description="TFIIS central" evidence="2">
    <location>
        <begin position="35"/>
        <end position="140"/>
    </location>
</feature>
<feature type="region of interest" description="Disordered" evidence="1">
    <location>
        <begin position="1"/>
        <end position="27"/>
    </location>
</feature>
<proteinExistence type="predicted"/>
<protein>
    <recommendedName>
        <fullName evidence="2">TFIIS central domain-containing protein</fullName>
    </recommendedName>
</protein>
<comment type="caution">
    <text evidence="3">The sequence shown here is derived from an EMBL/GenBank/DDBJ whole genome shotgun (WGS) entry which is preliminary data.</text>
</comment>
<feature type="compositionally biased region" description="Low complexity" evidence="1">
    <location>
        <begin position="8"/>
        <end position="17"/>
    </location>
</feature>
<evidence type="ECO:0000313" key="4">
    <source>
        <dbReference type="Proteomes" id="UP001281761"/>
    </source>
</evidence>
<keyword evidence="4" id="KW-1185">Reference proteome</keyword>
<dbReference type="Gene3D" id="2.20.25.10">
    <property type="match status" value="1"/>
</dbReference>
<organism evidence="3 4">
    <name type="scientific">Blattamonas nauphoetae</name>
    <dbReference type="NCBI Taxonomy" id="2049346"/>
    <lineage>
        <taxon>Eukaryota</taxon>
        <taxon>Metamonada</taxon>
        <taxon>Preaxostyla</taxon>
        <taxon>Oxymonadida</taxon>
        <taxon>Blattamonas</taxon>
    </lineage>
</organism>
<dbReference type="Pfam" id="PF07500">
    <property type="entry name" value="TFIIS_M"/>
    <property type="match status" value="1"/>
</dbReference>
<dbReference type="SUPFAM" id="SSF57783">
    <property type="entry name" value="Zinc beta-ribbon"/>
    <property type="match status" value="1"/>
</dbReference>
<sequence length="195" mass="22630">MDRRRTYSKTPSKTTSKNGKLSQNDQLLGDDVPRFRLNARQTIYKKLRLHSEADESELREIARCIEHGIYESLPKPFQQNDYMAQSMEISAALNRDASYTQSLLNKSLDPVDFGKMTYEELASDDLKKQREIWYKDALKRSMIDEGWSSEATDYYTCPKCGAKHSLFRKMPAPSVDDVEITEIQCLDCLNIWRDP</sequence>
<name>A0ABQ9XYM3_9EUKA</name>